<keyword evidence="3 4" id="KW-0408">Iron</keyword>
<keyword evidence="8" id="KW-1185">Reference proteome</keyword>
<dbReference type="PROSITE" id="PS51007">
    <property type="entry name" value="CYTC"/>
    <property type="match status" value="1"/>
</dbReference>
<feature type="chain" id="PRO_5047190536" evidence="5">
    <location>
        <begin position="24"/>
        <end position="181"/>
    </location>
</feature>
<evidence type="ECO:0000259" key="6">
    <source>
        <dbReference type="PROSITE" id="PS51007"/>
    </source>
</evidence>
<keyword evidence="1 4" id="KW-0349">Heme</keyword>
<proteinExistence type="predicted"/>
<dbReference type="RefSeq" id="WP_176865966.1">
    <property type="nucleotide sequence ID" value="NZ_JABXWT010000008.1"/>
</dbReference>
<evidence type="ECO:0000256" key="4">
    <source>
        <dbReference type="PROSITE-ProRule" id="PRU00433"/>
    </source>
</evidence>
<dbReference type="InterPro" id="IPR036909">
    <property type="entry name" value="Cyt_c-like_dom_sf"/>
</dbReference>
<name>A0ABX2PTG8_9RHOB</name>
<comment type="caution">
    <text evidence="7">The sequence shown here is derived from an EMBL/GenBank/DDBJ whole genome shotgun (WGS) entry which is preliminary data.</text>
</comment>
<dbReference type="PANTHER" id="PTHR35008:SF8">
    <property type="entry name" value="ALCOHOL DEHYDROGENASE CYTOCHROME C SUBUNIT"/>
    <property type="match status" value="1"/>
</dbReference>
<organism evidence="7 8">
    <name type="scientific">Ruegeria haliotis</name>
    <dbReference type="NCBI Taxonomy" id="2747601"/>
    <lineage>
        <taxon>Bacteria</taxon>
        <taxon>Pseudomonadati</taxon>
        <taxon>Pseudomonadota</taxon>
        <taxon>Alphaproteobacteria</taxon>
        <taxon>Rhodobacterales</taxon>
        <taxon>Roseobacteraceae</taxon>
        <taxon>Ruegeria</taxon>
    </lineage>
</organism>
<gene>
    <name evidence="7" type="ORF">HW561_14435</name>
</gene>
<feature type="domain" description="Cytochrome c" evidence="6">
    <location>
        <begin position="57"/>
        <end position="145"/>
    </location>
</feature>
<keyword evidence="2 4" id="KW-0479">Metal-binding</keyword>
<dbReference type="EMBL" id="JABXWT010000008">
    <property type="protein sequence ID" value="NVO56990.1"/>
    <property type="molecule type" value="Genomic_DNA"/>
</dbReference>
<evidence type="ECO:0000256" key="1">
    <source>
        <dbReference type="ARBA" id="ARBA00022617"/>
    </source>
</evidence>
<evidence type="ECO:0000256" key="3">
    <source>
        <dbReference type="ARBA" id="ARBA00023004"/>
    </source>
</evidence>
<evidence type="ECO:0000256" key="2">
    <source>
        <dbReference type="ARBA" id="ARBA00022723"/>
    </source>
</evidence>
<dbReference type="PANTHER" id="PTHR35008">
    <property type="entry name" value="BLL4482 PROTEIN-RELATED"/>
    <property type="match status" value="1"/>
</dbReference>
<sequence>MSSNKHATFVIALGILAANVASAEDTPALGQTIQPEELAGLSTTVYPDGEGLPLGGGTVEQGKVVYEDQCSICHGENGEGDMSMYIPILAGSGKPDHGFHWSTGYSWPYATSIFEYVRTAMPPFNPKELSTEEVYAVTAYILYMNGFLPEDGEVSQSTLPEIKMPAQDYISSKWEKEESQY</sequence>
<feature type="signal peptide" evidence="5">
    <location>
        <begin position="1"/>
        <end position="23"/>
    </location>
</feature>
<dbReference type="InterPro" id="IPR009056">
    <property type="entry name" value="Cyt_c-like_dom"/>
</dbReference>
<dbReference type="Pfam" id="PF13442">
    <property type="entry name" value="Cytochrome_CBB3"/>
    <property type="match status" value="1"/>
</dbReference>
<dbReference type="SUPFAM" id="SSF46626">
    <property type="entry name" value="Cytochrome c"/>
    <property type="match status" value="1"/>
</dbReference>
<accession>A0ABX2PTG8</accession>
<reference evidence="7 8" key="1">
    <citation type="submission" date="2020-06" db="EMBL/GenBank/DDBJ databases">
        <authorList>
            <person name="Cao W.R."/>
        </authorList>
    </citation>
    <scope>NUCLEOTIDE SEQUENCE [LARGE SCALE GENOMIC DNA]</scope>
    <source>
        <strain evidence="7 8">B1Z28</strain>
    </source>
</reference>
<protein>
    <submittedName>
        <fullName evidence="7">Cytochrome c</fullName>
    </submittedName>
</protein>
<keyword evidence="5" id="KW-0732">Signal</keyword>
<dbReference type="InterPro" id="IPR051459">
    <property type="entry name" value="Cytochrome_c-type_DH"/>
</dbReference>
<dbReference type="Proteomes" id="UP000630805">
    <property type="component" value="Unassembled WGS sequence"/>
</dbReference>
<evidence type="ECO:0000313" key="7">
    <source>
        <dbReference type="EMBL" id="NVO56990.1"/>
    </source>
</evidence>
<evidence type="ECO:0000256" key="5">
    <source>
        <dbReference type="SAM" id="SignalP"/>
    </source>
</evidence>
<dbReference type="Gene3D" id="1.10.760.10">
    <property type="entry name" value="Cytochrome c-like domain"/>
    <property type="match status" value="1"/>
</dbReference>
<evidence type="ECO:0000313" key="8">
    <source>
        <dbReference type="Proteomes" id="UP000630805"/>
    </source>
</evidence>